<dbReference type="CDD" id="cd03216">
    <property type="entry name" value="ABC_Carb_Monos_I"/>
    <property type="match status" value="1"/>
</dbReference>
<dbReference type="AlphaFoldDB" id="A0AB38TA42"/>
<keyword evidence="3" id="KW-0762">Sugar transport</keyword>
<keyword evidence="2" id="KW-0813">Transport</keyword>
<dbReference type="Gene3D" id="3.40.50.300">
    <property type="entry name" value="P-loop containing nucleotide triphosphate hydrolases"/>
    <property type="match status" value="2"/>
</dbReference>
<name>A0AB38TA42_9HYPH</name>
<evidence type="ECO:0000256" key="1">
    <source>
        <dbReference type="ARBA" id="ARBA00005417"/>
    </source>
</evidence>
<dbReference type="PROSITE" id="PS00211">
    <property type="entry name" value="ABC_TRANSPORTER_1"/>
    <property type="match status" value="1"/>
</dbReference>
<dbReference type="InterPro" id="IPR003593">
    <property type="entry name" value="AAA+_ATPase"/>
</dbReference>
<dbReference type="CDD" id="cd03215">
    <property type="entry name" value="ABC_Carb_Monos_II"/>
    <property type="match status" value="1"/>
</dbReference>
<evidence type="ECO:0000256" key="2">
    <source>
        <dbReference type="ARBA" id="ARBA00022448"/>
    </source>
</evidence>
<dbReference type="EMBL" id="CP088147">
    <property type="protein sequence ID" value="UTU51648.1"/>
    <property type="molecule type" value="Genomic_DNA"/>
</dbReference>
<evidence type="ECO:0000256" key="4">
    <source>
        <dbReference type="ARBA" id="ARBA00022737"/>
    </source>
</evidence>
<keyword evidence="6 9" id="KW-0067">ATP-binding</keyword>
<evidence type="ECO:0000256" key="6">
    <source>
        <dbReference type="ARBA" id="ARBA00022840"/>
    </source>
</evidence>
<dbReference type="Proteomes" id="UP001060070">
    <property type="component" value="Chromosome"/>
</dbReference>
<protein>
    <submittedName>
        <fullName evidence="9">Sugar ABC transporter ATP-binding protein</fullName>
    </submittedName>
</protein>
<evidence type="ECO:0000256" key="3">
    <source>
        <dbReference type="ARBA" id="ARBA00022597"/>
    </source>
</evidence>
<dbReference type="PANTHER" id="PTHR43790:SF9">
    <property type="entry name" value="GALACTOFURANOSE TRANSPORTER ATP-BINDING PROTEIN YTFR"/>
    <property type="match status" value="1"/>
</dbReference>
<accession>A0AB38TA42</accession>
<evidence type="ECO:0000313" key="10">
    <source>
        <dbReference type="Proteomes" id="UP001060070"/>
    </source>
</evidence>
<dbReference type="RefSeq" id="WP_024505155.1">
    <property type="nucleotide sequence ID" value="NZ_CP088147.1"/>
</dbReference>
<dbReference type="InterPro" id="IPR050107">
    <property type="entry name" value="ABC_carbohydrate_import_ATPase"/>
</dbReference>
<feature type="domain" description="ABC transporter" evidence="8">
    <location>
        <begin position="33"/>
        <end position="533"/>
    </location>
</feature>
<dbReference type="InterPro" id="IPR027417">
    <property type="entry name" value="P-loop_NTPase"/>
</dbReference>
<evidence type="ECO:0000259" key="8">
    <source>
        <dbReference type="PROSITE" id="PS50893"/>
    </source>
</evidence>
<evidence type="ECO:0000256" key="5">
    <source>
        <dbReference type="ARBA" id="ARBA00022741"/>
    </source>
</evidence>
<dbReference type="PROSITE" id="PS50893">
    <property type="entry name" value="ABC_TRANSPORTER_2"/>
    <property type="match status" value="1"/>
</dbReference>
<proteinExistence type="inferred from homology"/>
<gene>
    <name evidence="9" type="ORF">LRP29_30000</name>
</gene>
<dbReference type="GO" id="GO:0016887">
    <property type="term" value="F:ATP hydrolysis activity"/>
    <property type="evidence" value="ECO:0007669"/>
    <property type="project" value="InterPro"/>
</dbReference>
<dbReference type="InterPro" id="IPR003439">
    <property type="entry name" value="ABC_transporter-like_ATP-bd"/>
</dbReference>
<dbReference type="SUPFAM" id="SSF52540">
    <property type="entry name" value="P-loop containing nucleoside triphosphate hydrolases"/>
    <property type="match status" value="2"/>
</dbReference>
<dbReference type="GO" id="GO:0005524">
    <property type="term" value="F:ATP binding"/>
    <property type="evidence" value="ECO:0007669"/>
    <property type="project" value="UniProtKB-KW"/>
</dbReference>
<keyword evidence="10" id="KW-1185">Reference proteome</keyword>
<dbReference type="PANTHER" id="PTHR43790">
    <property type="entry name" value="CARBOHYDRATE TRANSPORT ATP-BINDING PROTEIN MG119-RELATED"/>
    <property type="match status" value="1"/>
</dbReference>
<reference evidence="9 10" key="1">
    <citation type="journal article" date="2022" name="Microbiol. Resour. Announc.">
        <title>Complete Genome Sequence of Mesorhizobium ciceri Strain R30, a Rhizobium Used as a Commercial Inoculant for Chickpea in Argentina.</title>
        <authorList>
            <person name="Foresto E."/>
            <person name="Revale S."/>
            <person name="Primo E."/>
            <person name="Nievas F."/>
            <person name="Carezzano E."/>
            <person name="Puente M."/>
            <person name="Alzari P."/>
            <person name="Mart M."/>
            <person name="Ben-Assaya M."/>
            <person name="Mornico D."/>
            <person name="Santoro M."/>
            <person name="Mart F."/>
            <person name="Giordano W."/>
            <person name="Bogino P."/>
        </authorList>
    </citation>
    <scope>NUCLEOTIDE SEQUENCE [LARGE SCALE GENOMIC DNA]</scope>
    <source>
        <strain evidence="9 10">R30</strain>
    </source>
</reference>
<evidence type="ECO:0000313" key="9">
    <source>
        <dbReference type="EMBL" id="UTU51648.1"/>
    </source>
</evidence>
<dbReference type="InterPro" id="IPR017871">
    <property type="entry name" value="ABC_transporter-like_CS"/>
</dbReference>
<dbReference type="SMART" id="SM00382">
    <property type="entry name" value="AAA"/>
    <property type="match status" value="2"/>
</dbReference>
<keyword evidence="4" id="KW-0677">Repeat</keyword>
<evidence type="ECO:0000256" key="7">
    <source>
        <dbReference type="SAM" id="MobiDB-lite"/>
    </source>
</evidence>
<organism evidence="9 10">
    <name type="scientific">Mesorhizobium ciceri</name>
    <dbReference type="NCBI Taxonomy" id="39645"/>
    <lineage>
        <taxon>Bacteria</taxon>
        <taxon>Pseudomonadati</taxon>
        <taxon>Pseudomonadota</taxon>
        <taxon>Alphaproteobacteria</taxon>
        <taxon>Hyphomicrobiales</taxon>
        <taxon>Phyllobacteriaceae</taxon>
        <taxon>Mesorhizobium</taxon>
    </lineage>
</organism>
<dbReference type="Pfam" id="PF00005">
    <property type="entry name" value="ABC_tran"/>
    <property type="match status" value="2"/>
</dbReference>
<feature type="region of interest" description="Disordered" evidence="7">
    <location>
        <begin position="1"/>
        <end position="21"/>
    </location>
</feature>
<comment type="similarity">
    <text evidence="1">Belongs to the ABC transporter superfamily.</text>
</comment>
<sequence length="533" mass="56971">MAGSSSATERPGTLGAGRTAASERIGNASPPLLEIRNIGKSFGGVRALSGVSLTLRKGEVIGLVGENGAGKSTLLKTISGNLRPDSGALFVSGRDVSLRNYADANREGIFHIYQDLALIPTLSVYENMLLAHEAAFSRFGVIDNRAMLRHVTDLLAEFGHERIDASRKVETYDLSTRQVIEIIKSFALAKLAGIESPVMLLDEPTAALTGDEVEFLMRLIQATRERAAIIYVSHRLSEVIEISDRLYVLKDGAMVAELPATGLAENRLHELMVGRTRDEFFYCEHKQQEPQSEVVLEVGGLSRTGSFADVAFNLRGGEILGVAGLLGSGKSDLGGVLAGALSGATGTIRVGGTIVPKNLSIRVMSDLGIGYLPPDRRDGVIPPLSVASNMSLARLTRHGEPYWLNLAGERRDAVEFVATLGIKTAGIDAQMSTLSGGNQQKVLLARWLLRQTKVLILDNPTNGVDAGAKEEIYGVLRRIAAEGVGILLVSDDLLELIGLSNRILVMRGGTLVREVPAPPNGKPGEVELVADMV</sequence>
<keyword evidence="5" id="KW-0547">Nucleotide-binding</keyword>